<dbReference type="AlphaFoldDB" id="A0A0F9T2K0"/>
<organism evidence="2">
    <name type="scientific">marine sediment metagenome</name>
    <dbReference type="NCBI Taxonomy" id="412755"/>
    <lineage>
        <taxon>unclassified sequences</taxon>
        <taxon>metagenomes</taxon>
        <taxon>ecological metagenomes</taxon>
    </lineage>
</organism>
<evidence type="ECO:0008006" key="3">
    <source>
        <dbReference type="Google" id="ProtNLM"/>
    </source>
</evidence>
<dbReference type="InterPro" id="IPR027417">
    <property type="entry name" value="P-loop_NTPase"/>
</dbReference>
<protein>
    <recommendedName>
        <fullName evidence="3">Phage terminase large subunit N-terminal domain-containing protein</fullName>
    </recommendedName>
</protein>
<keyword evidence="1" id="KW-0812">Transmembrane</keyword>
<dbReference type="EMBL" id="LAZR01000343">
    <property type="protein sequence ID" value="KKN73454.1"/>
    <property type="molecule type" value="Genomic_DNA"/>
</dbReference>
<evidence type="ECO:0000313" key="2">
    <source>
        <dbReference type="EMBL" id="KKN73454.1"/>
    </source>
</evidence>
<evidence type="ECO:0000256" key="1">
    <source>
        <dbReference type="SAM" id="Phobius"/>
    </source>
</evidence>
<keyword evidence="1" id="KW-1133">Transmembrane helix</keyword>
<proteinExistence type="predicted"/>
<dbReference type="Gene3D" id="3.40.50.300">
    <property type="entry name" value="P-loop containing nucleotide triphosphate hydrolases"/>
    <property type="match status" value="1"/>
</dbReference>
<accession>A0A0F9T2K0</accession>
<dbReference type="Gene3D" id="3.30.420.240">
    <property type="match status" value="1"/>
</dbReference>
<reference evidence="2" key="1">
    <citation type="journal article" date="2015" name="Nature">
        <title>Complex archaea that bridge the gap between prokaryotes and eukaryotes.</title>
        <authorList>
            <person name="Spang A."/>
            <person name="Saw J.H."/>
            <person name="Jorgensen S.L."/>
            <person name="Zaremba-Niedzwiedzka K."/>
            <person name="Martijn J."/>
            <person name="Lind A.E."/>
            <person name="van Eijk R."/>
            <person name="Schleper C."/>
            <person name="Guy L."/>
            <person name="Ettema T.J."/>
        </authorList>
    </citation>
    <scope>NUCLEOTIDE SEQUENCE</scope>
</reference>
<keyword evidence="1" id="KW-0472">Membrane</keyword>
<name>A0A0F9T2K0_9ZZZZ</name>
<feature type="transmembrane region" description="Helical" evidence="1">
    <location>
        <begin position="40"/>
        <end position="58"/>
    </location>
</feature>
<comment type="caution">
    <text evidence="2">The sequence shown here is derived from an EMBL/GenBank/DDBJ whole genome shotgun (WGS) entry which is preliminary data.</text>
</comment>
<gene>
    <name evidence="2" type="ORF">LCGC14_0400290</name>
</gene>
<sequence>MVKVQLQTNLTKRQSMAWDALDDPRVRRILFGGAKGGGKSYFLVVWLFTMVWAIMVQAKLQPSKNPPHIAWFGRKQATDLTGTTLQTWREVIPEQYYSLHGATEKDPKHILIADRVAIDYGGLDKQENINKFNSAEYIIIAIDQAEEVTRDEVSTVLASLRMILKGPDDKPLKIPFKELYTANPRQCWLREEFILNPRENSRFIPALPTDNPHLPTDYIRTLEEAFGHRPELLKAYKDGDWSAIEGADQVIKESWLRAAKDRMATERVHKRYLVCDTARYGDDECPIFQMDNAEIEKQVILPYCNHDQIASRLAMMSAQNNDCPIVVESIGSDIGAAVITDLMGMKKHVIEYTPQGKSQYPEKFYNVRAEAWHIASKVLSDGIFDRITNCPVICKNMDDKTRGQLCTPSYDFRGGRILVESKKKIKERLGNSPDRGDTYVIALWAWHKINAKPVSDRDRERNRQRALGPMSM</sequence>